<dbReference type="PANTHER" id="PTHR47501">
    <property type="entry name" value="TRANSPOSASE-RELATED"/>
    <property type="match status" value="1"/>
</dbReference>
<dbReference type="EMBL" id="REGN01001873">
    <property type="protein sequence ID" value="RNA31976.1"/>
    <property type="molecule type" value="Genomic_DNA"/>
</dbReference>
<dbReference type="OrthoDB" id="10046233at2759"/>
<feature type="region of interest" description="Disordered" evidence="1">
    <location>
        <begin position="1"/>
        <end position="20"/>
    </location>
</feature>
<dbReference type="STRING" id="10195.A0A3M7S861"/>
<proteinExistence type="predicted"/>
<dbReference type="Proteomes" id="UP000276133">
    <property type="component" value="Unassembled WGS sequence"/>
</dbReference>
<reference evidence="2 3" key="1">
    <citation type="journal article" date="2018" name="Sci. Rep.">
        <title>Genomic signatures of local adaptation to the degree of environmental predictability in rotifers.</title>
        <authorList>
            <person name="Franch-Gras L."/>
            <person name="Hahn C."/>
            <person name="Garcia-Roger E.M."/>
            <person name="Carmona M.J."/>
            <person name="Serra M."/>
            <person name="Gomez A."/>
        </authorList>
    </citation>
    <scope>NUCLEOTIDE SEQUENCE [LARGE SCALE GENOMIC DNA]</scope>
    <source>
        <strain evidence="2">HYR1</strain>
    </source>
</reference>
<dbReference type="SUPFAM" id="SSF53098">
    <property type="entry name" value="Ribonuclease H-like"/>
    <property type="match status" value="1"/>
</dbReference>
<keyword evidence="3" id="KW-1185">Reference proteome</keyword>
<dbReference type="AlphaFoldDB" id="A0A3M7S861"/>
<name>A0A3M7S861_BRAPC</name>
<feature type="non-terminal residue" evidence="2">
    <location>
        <position position="306"/>
    </location>
</feature>
<organism evidence="2 3">
    <name type="scientific">Brachionus plicatilis</name>
    <name type="common">Marine rotifer</name>
    <name type="synonym">Brachionus muelleri</name>
    <dbReference type="NCBI Taxonomy" id="10195"/>
    <lineage>
        <taxon>Eukaryota</taxon>
        <taxon>Metazoa</taxon>
        <taxon>Spiralia</taxon>
        <taxon>Gnathifera</taxon>
        <taxon>Rotifera</taxon>
        <taxon>Eurotatoria</taxon>
        <taxon>Monogononta</taxon>
        <taxon>Pseudotrocha</taxon>
        <taxon>Ploima</taxon>
        <taxon>Brachionidae</taxon>
        <taxon>Brachionus</taxon>
    </lineage>
</organism>
<protein>
    <submittedName>
        <fullName evidence="2">Zinc finger BED domain-containing 1-like</fullName>
    </submittedName>
</protein>
<sequence>MSNLVDVSQFSTNSESDSQKQQAIMNFAYSDLTIKKRQSEAYDEFKSSKEQKKDKSNQDQKKNLTAEIVNDFIFKYLIIGCGLPYRLVECEAFRSFMSLICKKWKPTSRTNILKLQNKAIDLINYNLKLFASLTLDVWTDRPLRSFLGITIHFLDENFNFKTYVLPCKNISTTTGRGIKREIDIIIEEFAIREKLVQIVTDNGSNMVKMGTLLHLVGEDEFDLSDREIEESETDTEGEYAGIVSLSAYGLFGDQYSTLSLLVPSLLQLIQHLDDFKLVNNSLKAFISELRNEINTRFRNNSIVDYS</sequence>
<evidence type="ECO:0000313" key="2">
    <source>
        <dbReference type="EMBL" id="RNA31976.1"/>
    </source>
</evidence>
<dbReference type="InterPro" id="IPR012337">
    <property type="entry name" value="RNaseH-like_sf"/>
</dbReference>
<evidence type="ECO:0000256" key="1">
    <source>
        <dbReference type="SAM" id="MobiDB-lite"/>
    </source>
</evidence>
<accession>A0A3M7S861</accession>
<gene>
    <name evidence="2" type="ORF">BpHYR1_053118</name>
</gene>
<comment type="caution">
    <text evidence="2">The sequence shown here is derived from an EMBL/GenBank/DDBJ whole genome shotgun (WGS) entry which is preliminary data.</text>
</comment>
<evidence type="ECO:0000313" key="3">
    <source>
        <dbReference type="Proteomes" id="UP000276133"/>
    </source>
</evidence>